<dbReference type="InterPro" id="IPR001005">
    <property type="entry name" value="SANT/Myb"/>
</dbReference>
<evidence type="ECO:0000313" key="2">
    <source>
        <dbReference type="EMBL" id="CAI2359079.1"/>
    </source>
</evidence>
<dbReference type="AlphaFoldDB" id="A0AAD1U2T1"/>
<name>A0AAD1U2T1_EUPCR</name>
<dbReference type="SMART" id="SM00717">
    <property type="entry name" value="SANT"/>
    <property type="match status" value="3"/>
</dbReference>
<feature type="domain" description="Myb-like" evidence="1">
    <location>
        <begin position="222"/>
        <end position="270"/>
    </location>
</feature>
<evidence type="ECO:0000259" key="1">
    <source>
        <dbReference type="SMART" id="SM00717"/>
    </source>
</evidence>
<dbReference type="SUPFAM" id="SSF46689">
    <property type="entry name" value="Homeodomain-like"/>
    <property type="match status" value="1"/>
</dbReference>
<dbReference type="Proteomes" id="UP001295684">
    <property type="component" value="Unassembled WGS sequence"/>
</dbReference>
<proteinExistence type="predicted"/>
<feature type="domain" description="Myb-like" evidence="1">
    <location>
        <begin position="1"/>
        <end position="49"/>
    </location>
</feature>
<organism evidence="2 3">
    <name type="scientific">Euplotes crassus</name>
    <dbReference type="NCBI Taxonomy" id="5936"/>
    <lineage>
        <taxon>Eukaryota</taxon>
        <taxon>Sar</taxon>
        <taxon>Alveolata</taxon>
        <taxon>Ciliophora</taxon>
        <taxon>Intramacronucleata</taxon>
        <taxon>Spirotrichea</taxon>
        <taxon>Hypotrichia</taxon>
        <taxon>Euplotida</taxon>
        <taxon>Euplotidae</taxon>
        <taxon>Moneuplotes</taxon>
    </lineage>
</organism>
<protein>
    <recommendedName>
        <fullName evidence="1">Myb-like domain-containing protein</fullName>
    </recommendedName>
</protein>
<comment type="caution">
    <text evidence="2">The sequence shown here is derived from an EMBL/GenBank/DDBJ whole genome shotgun (WGS) entry which is preliminary data.</text>
</comment>
<sequence length="338" mass="39304">MPAWTKKEDELFIKLRKDNPDTPMREFLSFFKGRTLNSLKMRWLKINPTYIRGRWSDTEKETLFEQIFDLVNDNIDKLSLKLEERRQKSDVIKEAHKLKQSAAQGYLGPDYKIKAEKYKPPLKKISCKRESKARVKQEVNKKEIQDCLDIIGDIQKKHKRKRLGLVKDETEEDLQTQSCLSETLESTENRNKSYGIEKFNDLPPDLPRKEFLERTCPLYPVIKEKWTDQDDYDLLEAYDDVGPDLNNVLQCVELENVEQVKQRLCSLLRWGAYSSQSQILPKAPLKSRKDAIKSCVITILHEITQEKDKGKGLTSKVKFECGANISDTDDSGGSEFSY</sequence>
<dbReference type="EMBL" id="CAMPGE010000337">
    <property type="protein sequence ID" value="CAI2359079.1"/>
    <property type="molecule type" value="Genomic_DNA"/>
</dbReference>
<reference evidence="2" key="1">
    <citation type="submission" date="2023-07" db="EMBL/GenBank/DDBJ databases">
        <authorList>
            <consortium name="AG Swart"/>
            <person name="Singh M."/>
            <person name="Singh A."/>
            <person name="Seah K."/>
            <person name="Emmerich C."/>
        </authorList>
    </citation>
    <scope>NUCLEOTIDE SEQUENCE</scope>
    <source>
        <strain evidence="2">DP1</strain>
    </source>
</reference>
<keyword evidence="3" id="KW-1185">Reference proteome</keyword>
<dbReference type="Pfam" id="PF13921">
    <property type="entry name" value="Myb_DNA-bind_6"/>
    <property type="match status" value="1"/>
</dbReference>
<accession>A0AAD1U2T1</accession>
<dbReference type="InterPro" id="IPR009057">
    <property type="entry name" value="Homeodomain-like_sf"/>
</dbReference>
<gene>
    <name evidence="2" type="ORF">ECRASSUSDP1_LOCUS364</name>
</gene>
<evidence type="ECO:0000313" key="3">
    <source>
        <dbReference type="Proteomes" id="UP001295684"/>
    </source>
</evidence>
<feature type="domain" description="Myb-like" evidence="1">
    <location>
        <begin position="51"/>
        <end position="101"/>
    </location>
</feature>
<dbReference type="CDD" id="cd00167">
    <property type="entry name" value="SANT"/>
    <property type="match status" value="1"/>
</dbReference>